<proteinExistence type="predicted"/>
<feature type="transmembrane region" description="Helical" evidence="2">
    <location>
        <begin position="20"/>
        <end position="41"/>
    </location>
</feature>
<keyword evidence="2" id="KW-1133">Transmembrane helix</keyword>
<sequence length="290" mass="30774">MRAMKKPSKLGNFDLRFPVYICGGIIILFYVLALTGCVSNSPGVSNIYLVKVQSRLDNTTEVRVGYFGICLTERGRLECVSSYERGTNTVAKDLSNKGVSVPGNAGSLISLALTIQTKIFPPLLAAAGVFFFLGGVALTMLKRSFKKVVAKKPSSSKQLRVATLLLGGAAIVFATASAVATTETTNALGFATSNSTIGSENIRFSAGLALQVLQWFIVGLSLIFQVSIESMFLLPGKVLDVAVLPQQNSGAFQREPMGFNNAFRPPSAQGGPGSPGFNPDEERGFGNQGF</sequence>
<feature type="transmembrane region" description="Helical" evidence="2">
    <location>
        <begin position="161"/>
        <end position="182"/>
    </location>
</feature>
<feature type="region of interest" description="Disordered" evidence="1">
    <location>
        <begin position="258"/>
        <end position="290"/>
    </location>
</feature>
<dbReference type="Proteomes" id="UP000286045">
    <property type="component" value="Unassembled WGS sequence"/>
</dbReference>
<feature type="transmembrane region" description="Helical" evidence="2">
    <location>
        <begin position="202"/>
        <end position="224"/>
    </location>
</feature>
<reference evidence="3 4" key="1">
    <citation type="submission" date="2018-12" db="EMBL/GenBank/DDBJ databases">
        <title>Draft genome sequence of Xylaria grammica IHI A82.</title>
        <authorList>
            <person name="Buettner E."/>
            <person name="Kellner H."/>
        </authorList>
    </citation>
    <scope>NUCLEOTIDE SEQUENCE [LARGE SCALE GENOMIC DNA]</scope>
    <source>
        <strain evidence="3 4">IHI A82</strain>
    </source>
</reference>
<keyword evidence="2" id="KW-0812">Transmembrane</keyword>
<dbReference type="PANTHER" id="PTHR28092">
    <property type="entry name" value="FACTOR-INDUCED GENE 1 PROTEIN"/>
    <property type="match status" value="1"/>
</dbReference>
<keyword evidence="4" id="KW-1185">Reference proteome</keyword>
<accession>A0A439D7S7</accession>
<dbReference type="PANTHER" id="PTHR28092:SF1">
    <property type="entry name" value="FACTOR-INDUCED GENE 1 PROTEIN"/>
    <property type="match status" value="1"/>
</dbReference>
<evidence type="ECO:0000256" key="1">
    <source>
        <dbReference type="SAM" id="MobiDB-lite"/>
    </source>
</evidence>
<protein>
    <submittedName>
        <fullName evidence="3">Uncharacterized protein</fullName>
    </submittedName>
</protein>
<dbReference type="STRING" id="363999.A0A439D7S7"/>
<feature type="transmembrane region" description="Helical" evidence="2">
    <location>
        <begin position="119"/>
        <end position="141"/>
    </location>
</feature>
<dbReference type="AlphaFoldDB" id="A0A439D7S7"/>
<evidence type="ECO:0000256" key="2">
    <source>
        <dbReference type="SAM" id="Phobius"/>
    </source>
</evidence>
<dbReference type="Pfam" id="PF12351">
    <property type="entry name" value="Fig1"/>
    <property type="match status" value="1"/>
</dbReference>
<dbReference type="InterPro" id="IPR033481">
    <property type="entry name" value="Dni1/Fig1"/>
</dbReference>
<evidence type="ECO:0000313" key="3">
    <source>
        <dbReference type="EMBL" id="RWA10456.1"/>
    </source>
</evidence>
<dbReference type="GO" id="GO:0000747">
    <property type="term" value="P:conjugation with cellular fusion"/>
    <property type="evidence" value="ECO:0007669"/>
    <property type="project" value="TreeGrafter"/>
</dbReference>
<dbReference type="EMBL" id="RYZI01000113">
    <property type="protein sequence ID" value="RWA10456.1"/>
    <property type="molecule type" value="Genomic_DNA"/>
</dbReference>
<keyword evidence="2" id="KW-0472">Membrane</keyword>
<evidence type="ECO:0000313" key="4">
    <source>
        <dbReference type="Proteomes" id="UP000286045"/>
    </source>
</evidence>
<dbReference type="GO" id="GO:0016020">
    <property type="term" value="C:membrane"/>
    <property type="evidence" value="ECO:0007669"/>
    <property type="project" value="InterPro"/>
</dbReference>
<organism evidence="3 4">
    <name type="scientific">Xylaria grammica</name>
    <dbReference type="NCBI Taxonomy" id="363999"/>
    <lineage>
        <taxon>Eukaryota</taxon>
        <taxon>Fungi</taxon>
        <taxon>Dikarya</taxon>
        <taxon>Ascomycota</taxon>
        <taxon>Pezizomycotina</taxon>
        <taxon>Sordariomycetes</taxon>
        <taxon>Xylariomycetidae</taxon>
        <taxon>Xylariales</taxon>
        <taxon>Xylariaceae</taxon>
        <taxon>Xylaria</taxon>
    </lineage>
</organism>
<comment type="caution">
    <text evidence="3">The sequence shown here is derived from an EMBL/GenBank/DDBJ whole genome shotgun (WGS) entry which is preliminary data.</text>
</comment>
<name>A0A439D7S7_9PEZI</name>
<gene>
    <name evidence="3" type="ORF">EKO27_g4628</name>
</gene>
<dbReference type="GO" id="GO:0043332">
    <property type="term" value="C:mating projection tip"/>
    <property type="evidence" value="ECO:0007669"/>
    <property type="project" value="TreeGrafter"/>
</dbReference>